<proteinExistence type="predicted"/>
<evidence type="ECO:0000259" key="1">
    <source>
        <dbReference type="Pfam" id="PF00534"/>
    </source>
</evidence>
<dbReference type="Pfam" id="PF00534">
    <property type="entry name" value="Glycos_transf_1"/>
    <property type="match status" value="1"/>
</dbReference>
<protein>
    <recommendedName>
        <fullName evidence="1">Glycosyl transferase family 1 domain-containing protein</fullName>
    </recommendedName>
</protein>
<sequence length="354" mass="40785">MMKAGIFDPYLDTLGGGERYCLTVAEALLKKDWQVDIFWPNDLLKNKLQDKFNLSIEKLNFIDYSPYGKNLWQRKSFEKNYDFLFYLSDGSIPFMFGKNNILHFQVPFQDVLKKNFLNSQKLKRINKVVCNSLFTKKIIDGRLDINSEVLYPPIDLGPIKPLKKENLILNVGRFSQLLQAKRQDILIDAFKKLSPNIVFKDWQLILAGGTEVGGEKFINRLRDMAKGYKIKISESPPFSELITLYGQAKIFWNASGYEINEEKEPQKVEHFGMTTVEAMAAGCVPIVLGKGGQKEIISNGKDGYLWQSIDDLINLTKKLIDNKDLITEVSKSAMKRSRDFSKEKFYEKIYNLIE</sequence>
<comment type="caution">
    <text evidence="2">The sequence shown here is derived from an EMBL/GenBank/DDBJ whole genome shotgun (WGS) entry which is preliminary data.</text>
</comment>
<dbReference type="InterPro" id="IPR038013">
    <property type="entry name" value="ALG11"/>
</dbReference>
<name>A0A2M7BAM9_9BACT</name>
<dbReference type="PANTHER" id="PTHR45919:SF1">
    <property type="entry name" value="GDP-MAN:MAN(3)GLCNAC(2)-PP-DOL ALPHA-1,2-MANNOSYLTRANSFERASE"/>
    <property type="match status" value="1"/>
</dbReference>
<dbReference type="AlphaFoldDB" id="A0A2M7BAM9"/>
<dbReference type="GO" id="GO:0006487">
    <property type="term" value="P:protein N-linked glycosylation"/>
    <property type="evidence" value="ECO:0007669"/>
    <property type="project" value="TreeGrafter"/>
</dbReference>
<dbReference type="GO" id="GO:0004377">
    <property type="term" value="F:GDP-Man:Man(3)GlcNAc(2)-PP-Dol alpha-1,2-mannosyltransferase activity"/>
    <property type="evidence" value="ECO:0007669"/>
    <property type="project" value="InterPro"/>
</dbReference>
<dbReference type="InterPro" id="IPR001296">
    <property type="entry name" value="Glyco_trans_1"/>
</dbReference>
<reference evidence="3" key="1">
    <citation type="submission" date="2017-09" db="EMBL/GenBank/DDBJ databases">
        <title>Depth-based differentiation of microbial function through sediment-hosted aquifers and enrichment of novel symbionts in the deep terrestrial subsurface.</title>
        <authorList>
            <person name="Probst A.J."/>
            <person name="Ladd B."/>
            <person name="Jarett J.K."/>
            <person name="Geller-Mcgrath D.E."/>
            <person name="Sieber C.M.K."/>
            <person name="Emerson J.B."/>
            <person name="Anantharaman K."/>
            <person name="Thomas B.C."/>
            <person name="Malmstrom R."/>
            <person name="Stieglmeier M."/>
            <person name="Klingl A."/>
            <person name="Woyke T."/>
            <person name="Ryan C.M."/>
            <person name="Banfield J.F."/>
        </authorList>
    </citation>
    <scope>NUCLEOTIDE SEQUENCE [LARGE SCALE GENOMIC DNA]</scope>
</reference>
<organism evidence="2 3">
    <name type="scientific">Candidatus Shapirobacteria bacterium CG03_land_8_20_14_0_80_39_12</name>
    <dbReference type="NCBI Taxonomy" id="1974879"/>
    <lineage>
        <taxon>Bacteria</taxon>
        <taxon>Candidatus Shapironibacteriota</taxon>
    </lineage>
</organism>
<evidence type="ECO:0000313" key="2">
    <source>
        <dbReference type="EMBL" id="PIV00171.1"/>
    </source>
</evidence>
<dbReference type="Gene3D" id="3.40.50.2000">
    <property type="entry name" value="Glycogen Phosphorylase B"/>
    <property type="match status" value="2"/>
</dbReference>
<dbReference type="SUPFAM" id="SSF53756">
    <property type="entry name" value="UDP-Glycosyltransferase/glycogen phosphorylase"/>
    <property type="match status" value="1"/>
</dbReference>
<feature type="domain" description="Glycosyl transferase family 1" evidence="1">
    <location>
        <begin position="163"/>
        <end position="334"/>
    </location>
</feature>
<dbReference type="PANTHER" id="PTHR45919">
    <property type="entry name" value="GDP-MAN:MAN(3)GLCNAC(2)-PP-DOL ALPHA-1,2-MANNOSYLTRANSFERASE"/>
    <property type="match status" value="1"/>
</dbReference>
<dbReference type="GO" id="GO:0016020">
    <property type="term" value="C:membrane"/>
    <property type="evidence" value="ECO:0007669"/>
    <property type="project" value="TreeGrafter"/>
</dbReference>
<gene>
    <name evidence="2" type="ORF">COS54_03525</name>
</gene>
<evidence type="ECO:0000313" key="3">
    <source>
        <dbReference type="Proteomes" id="UP000229631"/>
    </source>
</evidence>
<accession>A0A2M7BAM9</accession>
<dbReference type="EMBL" id="PEVC01000061">
    <property type="protein sequence ID" value="PIV00171.1"/>
    <property type="molecule type" value="Genomic_DNA"/>
</dbReference>
<dbReference type="Proteomes" id="UP000229631">
    <property type="component" value="Unassembled WGS sequence"/>
</dbReference>